<dbReference type="InterPro" id="IPR004360">
    <property type="entry name" value="Glyas_Fos-R_dOase_dom"/>
</dbReference>
<dbReference type="SUPFAM" id="SSF54593">
    <property type="entry name" value="Glyoxalase/Bleomycin resistance protein/Dihydroxybiphenyl dioxygenase"/>
    <property type="match status" value="1"/>
</dbReference>
<evidence type="ECO:0000313" key="2">
    <source>
        <dbReference type="EMBL" id="PCR88872.1"/>
    </source>
</evidence>
<keyword evidence="2" id="KW-0456">Lyase</keyword>
<dbReference type="EMBL" id="NXNI01000002">
    <property type="protein sequence ID" value="PCR88872.1"/>
    <property type="molecule type" value="Genomic_DNA"/>
</dbReference>
<organism evidence="2 3">
    <name type="scientific">Natrinema ejinorense</name>
    <dbReference type="NCBI Taxonomy" id="373386"/>
    <lineage>
        <taxon>Archaea</taxon>
        <taxon>Methanobacteriati</taxon>
        <taxon>Methanobacteriota</taxon>
        <taxon>Stenosarchaea group</taxon>
        <taxon>Halobacteria</taxon>
        <taxon>Halobacteriales</taxon>
        <taxon>Natrialbaceae</taxon>
        <taxon>Natrinema</taxon>
    </lineage>
</organism>
<dbReference type="Gene3D" id="3.10.180.10">
    <property type="entry name" value="2,3-Dihydroxybiphenyl 1,2-Dioxygenase, domain 1"/>
    <property type="match status" value="1"/>
</dbReference>
<sequence>MQVIHTAIWTTDLERMKEFFIDEIGLEHTKDFVGDDGVTNYYVGGEDGATIQLKHDPDEDTTVDPSGVAHIAISVDDSEGLADRLTERDDCRIVDGPKTFDDGVSEKRIAFVEGPDGYVFELEQTLE</sequence>
<dbReference type="AlphaFoldDB" id="A0A2A5QPX9"/>
<proteinExistence type="predicted"/>
<dbReference type="OrthoDB" id="358887at2157"/>
<name>A0A2A5QPX9_9EURY</name>
<gene>
    <name evidence="2" type="ORF">CP557_20545</name>
</gene>
<reference evidence="2 3" key="1">
    <citation type="submission" date="2017-09" db="EMBL/GenBank/DDBJ databases">
        <title>Genome sequences of Natrinema ejinorence JCM 13890T.</title>
        <authorList>
            <person name="Roh S.W."/>
            <person name="Kim Y.B."/>
            <person name="Kim J.Y."/>
        </authorList>
    </citation>
    <scope>NUCLEOTIDE SEQUENCE [LARGE SCALE GENOMIC DNA]</scope>
    <source>
        <strain evidence="2 3">JCM 13890</strain>
    </source>
</reference>
<keyword evidence="3" id="KW-1185">Reference proteome</keyword>
<evidence type="ECO:0000313" key="3">
    <source>
        <dbReference type="Proteomes" id="UP000219689"/>
    </source>
</evidence>
<dbReference type="Pfam" id="PF00903">
    <property type="entry name" value="Glyoxalase"/>
    <property type="match status" value="1"/>
</dbReference>
<accession>A0A2A5QPX9</accession>
<dbReference type="GO" id="GO:0016829">
    <property type="term" value="F:lyase activity"/>
    <property type="evidence" value="ECO:0007669"/>
    <property type="project" value="UniProtKB-KW"/>
</dbReference>
<dbReference type="InterPro" id="IPR037523">
    <property type="entry name" value="VOC_core"/>
</dbReference>
<dbReference type="RefSeq" id="WP_097381889.1">
    <property type="nucleotide sequence ID" value="NZ_NXNI01000002.1"/>
</dbReference>
<dbReference type="InterPro" id="IPR029068">
    <property type="entry name" value="Glyas_Bleomycin-R_OHBP_Dase"/>
</dbReference>
<dbReference type="Proteomes" id="UP000219689">
    <property type="component" value="Unassembled WGS sequence"/>
</dbReference>
<feature type="domain" description="VOC" evidence="1">
    <location>
        <begin position="2"/>
        <end position="125"/>
    </location>
</feature>
<evidence type="ECO:0000259" key="1">
    <source>
        <dbReference type="PROSITE" id="PS51819"/>
    </source>
</evidence>
<protein>
    <submittedName>
        <fullName evidence="2">Lactoylglutathione lyase</fullName>
    </submittedName>
</protein>
<comment type="caution">
    <text evidence="2">The sequence shown here is derived from an EMBL/GenBank/DDBJ whole genome shotgun (WGS) entry which is preliminary data.</text>
</comment>
<dbReference type="PROSITE" id="PS51819">
    <property type="entry name" value="VOC"/>
    <property type="match status" value="1"/>
</dbReference>